<comment type="caution">
    <text evidence="1">The sequence shown here is derived from an EMBL/GenBank/DDBJ whole genome shotgun (WGS) entry which is preliminary data.</text>
</comment>
<accession>A0ABD1VGI9</accession>
<dbReference type="Proteomes" id="UP001604277">
    <property type="component" value="Unassembled WGS sequence"/>
</dbReference>
<reference evidence="2" key="1">
    <citation type="submission" date="2024-07" db="EMBL/GenBank/DDBJ databases">
        <title>Two chromosome-level genome assemblies of Korean endemic species Abeliophyllum distichum and Forsythia ovata (Oleaceae).</title>
        <authorList>
            <person name="Jang H."/>
        </authorList>
    </citation>
    <scope>NUCLEOTIDE SEQUENCE [LARGE SCALE GENOMIC DNA]</scope>
</reference>
<sequence length="112" mass="12205">MFISTSKNGSISTTNSVGASPLNLLHEPLHFSENVDNTCSTTYVSAPSSPGHASSLPSGYFFSAPASPMHFLLSKEKVEPFSSKYEPVFLKSESGSSFEFEFCSRLSPKWIE</sequence>
<evidence type="ECO:0000313" key="1">
    <source>
        <dbReference type="EMBL" id="KAL2536460.1"/>
    </source>
</evidence>
<evidence type="ECO:0000313" key="2">
    <source>
        <dbReference type="Proteomes" id="UP001604277"/>
    </source>
</evidence>
<name>A0ABD1VGI9_9LAMI</name>
<protein>
    <submittedName>
        <fullName evidence="1">Uncharacterized protein</fullName>
    </submittedName>
</protein>
<proteinExistence type="predicted"/>
<keyword evidence="2" id="KW-1185">Reference proteome</keyword>
<dbReference type="EMBL" id="JBFOLJ010000005">
    <property type="protein sequence ID" value="KAL2536460.1"/>
    <property type="molecule type" value="Genomic_DNA"/>
</dbReference>
<dbReference type="AlphaFoldDB" id="A0ABD1VGI9"/>
<gene>
    <name evidence="1" type="ORF">Fot_17851</name>
</gene>
<organism evidence="1 2">
    <name type="scientific">Forsythia ovata</name>
    <dbReference type="NCBI Taxonomy" id="205694"/>
    <lineage>
        <taxon>Eukaryota</taxon>
        <taxon>Viridiplantae</taxon>
        <taxon>Streptophyta</taxon>
        <taxon>Embryophyta</taxon>
        <taxon>Tracheophyta</taxon>
        <taxon>Spermatophyta</taxon>
        <taxon>Magnoliopsida</taxon>
        <taxon>eudicotyledons</taxon>
        <taxon>Gunneridae</taxon>
        <taxon>Pentapetalae</taxon>
        <taxon>asterids</taxon>
        <taxon>lamiids</taxon>
        <taxon>Lamiales</taxon>
        <taxon>Oleaceae</taxon>
        <taxon>Forsythieae</taxon>
        <taxon>Forsythia</taxon>
    </lineage>
</organism>